<dbReference type="GO" id="GO:0009055">
    <property type="term" value="F:electron transfer activity"/>
    <property type="evidence" value="ECO:0007669"/>
    <property type="project" value="InterPro"/>
</dbReference>
<protein>
    <submittedName>
        <fullName evidence="6">Diheme class I cytochrome c</fullName>
    </submittedName>
</protein>
<keyword evidence="7" id="KW-1185">Reference proteome</keyword>
<dbReference type="InterPro" id="IPR051459">
    <property type="entry name" value="Cytochrome_c-type_DH"/>
</dbReference>
<dbReference type="PANTHER" id="PTHR35008">
    <property type="entry name" value="BLL4482 PROTEIN-RELATED"/>
    <property type="match status" value="1"/>
</dbReference>
<evidence type="ECO:0000256" key="1">
    <source>
        <dbReference type="ARBA" id="ARBA00022617"/>
    </source>
</evidence>
<dbReference type="Gene3D" id="1.10.760.10">
    <property type="entry name" value="Cytochrome c-like domain"/>
    <property type="match status" value="2"/>
</dbReference>
<organism evidence="6 7">
    <name type="scientific">Oceaniovalibus guishaninsula JLT2003</name>
    <dbReference type="NCBI Taxonomy" id="1231392"/>
    <lineage>
        <taxon>Bacteria</taxon>
        <taxon>Pseudomonadati</taxon>
        <taxon>Pseudomonadota</taxon>
        <taxon>Alphaproteobacteria</taxon>
        <taxon>Rhodobacterales</taxon>
        <taxon>Roseobacteraceae</taxon>
        <taxon>Oceaniovalibus</taxon>
    </lineage>
</organism>
<dbReference type="RefSeq" id="WP_007427475.1">
    <property type="nucleotide sequence ID" value="NZ_AMGO01000052.1"/>
</dbReference>
<evidence type="ECO:0000256" key="2">
    <source>
        <dbReference type="ARBA" id="ARBA00022723"/>
    </source>
</evidence>
<keyword evidence="3 4" id="KW-0408">Iron</keyword>
<reference evidence="6 7" key="1">
    <citation type="journal article" date="2012" name="J. Bacteriol.">
        <title>Draft Genome Sequence of Oceaniovalibus guishaninsula JLT2003T.</title>
        <authorList>
            <person name="Tang K."/>
            <person name="Liu K."/>
            <person name="Jiao N."/>
        </authorList>
    </citation>
    <scope>NUCLEOTIDE SEQUENCE [LARGE SCALE GENOMIC DNA]</scope>
    <source>
        <strain evidence="6 7">JLT2003</strain>
    </source>
</reference>
<evidence type="ECO:0000256" key="3">
    <source>
        <dbReference type="ARBA" id="ARBA00023004"/>
    </source>
</evidence>
<evidence type="ECO:0000313" key="6">
    <source>
        <dbReference type="EMBL" id="EKE43591.1"/>
    </source>
</evidence>
<comment type="caution">
    <text evidence="6">The sequence shown here is derived from an EMBL/GenBank/DDBJ whole genome shotgun (WGS) entry which is preliminary data.</text>
</comment>
<sequence length="301" mass="31327">MRRGLIAAAVGLVAVGAAAGWAITAPRPLPADVTAGLAGDPVAGEYAFLAAGCASCHVAPDDRSEGPPVLSGGQRFVTQFGTFIAPNISPSPQGTGGWTEAQMVNAMARGVSPGGRHYYPAFPYTSYAKADPADLADIAAYIRTLPPSDVASLPHEVGFPFNIRRVLGGWKLLNLDADFVTDTDSTPQLQRGRYLVEAMAHCGECHTPRGPLGGLDTSRWLSGAPNPSGKGTIPAIDPGHLDWSEGDIAMYLTTGLTPDYDSAGGHMVAVIDKLSQLPREDVDAITAYLKAIPPVEGPAAE</sequence>
<dbReference type="GO" id="GO:0020037">
    <property type="term" value="F:heme binding"/>
    <property type="evidence" value="ECO:0007669"/>
    <property type="project" value="InterPro"/>
</dbReference>
<accession>K2GLJ3</accession>
<evidence type="ECO:0000259" key="5">
    <source>
        <dbReference type="PROSITE" id="PS51007"/>
    </source>
</evidence>
<dbReference type="SUPFAM" id="SSF46626">
    <property type="entry name" value="Cytochrome c"/>
    <property type="match status" value="2"/>
</dbReference>
<dbReference type="eggNOG" id="COG2010">
    <property type="taxonomic scope" value="Bacteria"/>
</dbReference>
<evidence type="ECO:0000313" key="7">
    <source>
        <dbReference type="Proteomes" id="UP000006765"/>
    </source>
</evidence>
<name>K2GLJ3_9RHOB</name>
<dbReference type="STRING" id="1231392.OCGS_2323"/>
<dbReference type="PANTHER" id="PTHR35008:SF8">
    <property type="entry name" value="ALCOHOL DEHYDROGENASE CYTOCHROME C SUBUNIT"/>
    <property type="match status" value="1"/>
</dbReference>
<dbReference type="InterPro" id="IPR036909">
    <property type="entry name" value="Cyt_c-like_dom_sf"/>
</dbReference>
<dbReference type="EMBL" id="AMGO01000052">
    <property type="protein sequence ID" value="EKE43591.1"/>
    <property type="molecule type" value="Genomic_DNA"/>
</dbReference>
<dbReference type="Proteomes" id="UP000006765">
    <property type="component" value="Unassembled WGS sequence"/>
</dbReference>
<dbReference type="Pfam" id="PF00034">
    <property type="entry name" value="Cytochrom_C"/>
    <property type="match status" value="1"/>
</dbReference>
<dbReference type="AlphaFoldDB" id="K2GLJ3"/>
<dbReference type="OrthoDB" id="9811281at2"/>
<evidence type="ECO:0000256" key="4">
    <source>
        <dbReference type="PROSITE-ProRule" id="PRU00433"/>
    </source>
</evidence>
<keyword evidence="1 4" id="KW-0349">Heme</keyword>
<gene>
    <name evidence="6" type="ORF">OCGS_2323</name>
</gene>
<feature type="domain" description="Cytochrome c" evidence="5">
    <location>
        <begin position="39"/>
        <end position="146"/>
    </location>
</feature>
<keyword evidence="2 4" id="KW-0479">Metal-binding</keyword>
<feature type="domain" description="Cytochrome c" evidence="5">
    <location>
        <begin position="187"/>
        <end position="293"/>
    </location>
</feature>
<dbReference type="InterPro" id="IPR009056">
    <property type="entry name" value="Cyt_c-like_dom"/>
</dbReference>
<dbReference type="GO" id="GO:0046872">
    <property type="term" value="F:metal ion binding"/>
    <property type="evidence" value="ECO:0007669"/>
    <property type="project" value="UniProtKB-KW"/>
</dbReference>
<proteinExistence type="predicted"/>
<dbReference type="PROSITE" id="PS51007">
    <property type="entry name" value="CYTC"/>
    <property type="match status" value="2"/>
</dbReference>
<dbReference type="PATRIC" id="fig|1231392.3.peg.2335"/>